<comment type="caution">
    <text evidence="7">The sequence shown here is derived from an EMBL/GenBank/DDBJ whole genome shotgun (WGS) entry which is preliminary data.</text>
</comment>
<dbReference type="InterPro" id="IPR000709">
    <property type="entry name" value="Leu_Ile_Val-bd"/>
</dbReference>
<dbReference type="GO" id="GO:0006865">
    <property type="term" value="P:amino acid transport"/>
    <property type="evidence" value="ECO:0007669"/>
    <property type="project" value="UniProtKB-KW"/>
</dbReference>
<dbReference type="InterPro" id="IPR028081">
    <property type="entry name" value="Leu-bd"/>
</dbReference>
<dbReference type="PRINTS" id="PR00337">
    <property type="entry name" value="LEUILEVALBP"/>
</dbReference>
<evidence type="ECO:0000256" key="1">
    <source>
        <dbReference type="ARBA" id="ARBA00010062"/>
    </source>
</evidence>
<dbReference type="Pfam" id="PF13458">
    <property type="entry name" value="Peripla_BP_6"/>
    <property type="match status" value="1"/>
</dbReference>
<feature type="signal peptide" evidence="5">
    <location>
        <begin position="1"/>
        <end position="27"/>
    </location>
</feature>
<keyword evidence="4" id="KW-0029">Amino-acid transport</keyword>
<evidence type="ECO:0000313" key="7">
    <source>
        <dbReference type="EMBL" id="PZQ50723.1"/>
    </source>
</evidence>
<dbReference type="SUPFAM" id="SSF53822">
    <property type="entry name" value="Periplasmic binding protein-like I"/>
    <property type="match status" value="1"/>
</dbReference>
<accession>A0A2W5Q7P3</accession>
<keyword evidence="3 5" id="KW-0732">Signal</keyword>
<reference evidence="7 8" key="1">
    <citation type="submission" date="2017-08" db="EMBL/GenBank/DDBJ databases">
        <title>Infants hospitalized years apart are colonized by the same room-sourced microbial strains.</title>
        <authorList>
            <person name="Brooks B."/>
            <person name="Olm M.R."/>
            <person name="Firek B.A."/>
            <person name="Baker R."/>
            <person name="Thomas B.C."/>
            <person name="Morowitz M.J."/>
            <person name="Banfield J.F."/>
        </authorList>
    </citation>
    <scope>NUCLEOTIDE SEQUENCE [LARGE SCALE GENOMIC DNA]</scope>
    <source>
        <strain evidence="7">S2_005_002_R2_34</strain>
    </source>
</reference>
<evidence type="ECO:0000256" key="4">
    <source>
        <dbReference type="ARBA" id="ARBA00022970"/>
    </source>
</evidence>
<gene>
    <name evidence="7" type="ORF">DI556_06295</name>
</gene>
<dbReference type="PROSITE" id="PS51318">
    <property type="entry name" value="TAT"/>
    <property type="match status" value="1"/>
</dbReference>
<dbReference type="CDD" id="cd20013">
    <property type="entry name" value="PBP1_RPA0985_benzoate-like"/>
    <property type="match status" value="1"/>
</dbReference>
<dbReference type="InterPro" id="IPR028082">
    <property type="entry name" value="Peripla_BP_I"/>
</dbReference>
<evidence type="ECO:0000256" key="2">
    <source>
        <dbReference type="ARBA" id="ARBA00022448"/>
    </source>
</evidence>
<dbReference type="EMBL" id="QFPW01000003">
    <property type="protein sequence ID" value="PZQ50723.1"/>
    <property type="molecule type" value="Genomic_DNA"/>
</dbReference>
<organism evidence="7 8">
    <name type="scientific">Rhodovulum sulfidophilum</name>
    <name type="common">Rhodobacter sulfidophilus</name>
    <dbReference type="NCBI Taxonomy" id="35806"/>
    <lineage>
        <taxon>Bacteria</taxon>
        <taxon>Pseudomonadati</taxon>
        <taxon>Pseudomonadota</taxon>
        <taxon>Alphaproteobacteria</taxon>
        <taxon>Rhodobacterales</taxon>
        <taxon>Paracoccaceae</taxon>
        <taxon>Rhodovulum</taxon>
    </lineage>
</organism>
<evidence type="ECO:0000256" key="5">
    <source>
        <dbReference type="SAM" id="SignalP"/>
    </source>
</evidence>
<keyword evidence="2" id="KW-0813">Transport</keyword>
<evidence type="ECO:0000259" key="6">
    <source>
        <dbReference type="Pfam" id="PF13458"/>
    </source>
</evidence>
<dbReference type="PANTHER" id="PTHR30483">
    <property type="entry name" value="LEUCINE-SPECIFIC-BINDING PROTEIN"/>
    <property type="match status" value="1"/>
</dbReference>
<sequence length="395" mass="41770">MERRDLLRGAGLAALAALSLAGAPAFAAGEPLKVGLILPMTGPFASTGREIEAAARLYITQHGPEVAGRDIELVVKDDAGVADTTKRLAQELIVRDKVAVIAGFGLTPLALAAAPLATRAKVPEIVMAAATSIITEQSPYVVRTSYTTPQVTSKIADWAISDGIKRVVTLVSDYGPGTDAEKTFREVFAAGGGEVVDSLRVPLANPDFSPFLQKVADLKPDAVFVFVPSGVGAPFMKQYVERGLDTSGIKLIADGGITDDDILNSMGDPALVAITGFHYSAAHDSPENKAFVEAFKAANPGMRPNFMAVGGYDGMALLYQALEKTGGKSDGDSLIEAMKGLSWESPRGPVTIDPETRDIIQNVYMRRVERGADGELWNVEFETFEAVKDPGKSGS</sequence>
<comment type="similarity">
    <text evidence="1">Belongs to the leucine-binding protein family.</text>
</comment>
<protein>
    <submittedName>
        <fullName evidence="7">ABC transporter substrate-binding protein</fullName>
    </submittedName>
</protein>
<feature type="domain" description="Leucine-binding protein" evidence="6">
    <location>
        <begin position="31"/>
        <end position="371"/>
    </location>
</feature>
<name>A0A2W5Q7P3_RHOSU</name>
<evidence type="ECO:0000313" key="8">
    <source>
        <dbReference type="Proteomes" id="UP000249185"/>
    </source>
</evidence>
<dbReference type="InterPro" id="IPR006311">
    <property type="entry name" value="TAT_signal"/>
</dbReference>
<dbReference type="Gene3D" id="3.40.50.2300">
    <property type="match status" value="2"/>
</dbReference>
<dbReference type="InterPro" id="IPR051010">
    <property type="entry name" value="BCAA_transport"/>
</dbReference>
<proteinExistence type="inferred from homology"/>
<evidence type="ECO:0000256" key="3">
    <source>
        <dbReference type="ARBA" id="ARBA00022729"/>
    </source>
</evidence>
<dbReference type="PANTHER" id="PTHR30483:SF6">
    <property type="entry name" value="PERIPLASMIC BINDING PROTEIN OF ABC TRANSPORTER FOR NATURAL AMINO ACIDS"/>
    <property type="match status" value="1"/>
</dbReference>
<feature type="chain" id="PRO_5016143957" evidence="5">
    <location>
        <begin position="28"/>
        <end position="395"/>
    </location>
</feature>
<dbReference type="AlphaFoldDB" id="A0A2W5Q7P3"/>
<dbReference type="Proteomes" id="UP000249185">
    <property type="component" value="Unassembled WGS sequence"/>
</dbReference>